<dbReference type="PANTHER" id="PTHR18866:SF33">
    <property type="entry name" value="METHYLCROTONOYL-COA CARBOXYLASE SUBUNIT ALPHA, MITOCHONDRIAL-RELATED"/>
    <property type="match status" value="1"/>
</dbReference>
<dbReference type="Proteomes" id="UP000471031">
    <property type="component" value="Unassembled WGS sequence"/>
</dbReference>
<keyword evidence="2" id="KW-0436">Ligase</keyword>
<keyword evidence="4 6" id="KW-0067">ATP-binding</keyword>
<protein>
    <recommendedName>
        <fullName evidence="1">biotin carboxylase</fullName>
        <ecNumber evidence="1">6.3.4.14</ecNumber>
    </recommendedName>
</protein>
<dbReference type="GO" id="GO:0046872">
    <property type="term" value="F:metal ion binding"/>
    <property type="evidence" value="ECO:0007669"/>
    <property type="project" value="InterPro"/>
</dbReference>
<evidence type="ECO:0000313" key="9">
    <source>
        <dbReference type="EMBL" id="MZP44097.1"/>
    </source>
</evidence>
<dbReference type="SUPFAM" id="SSF56059">
    <property type="entry name" value="Glutathione synthetase ATP-binding domain-like"/>
    <property type="match status" value="1"/>
</dbReference>
<dbReference type="InterPro" id="IPR005481">
    <property type="entry name" value="BC-like_N"/>
</dbReference>
<dbReference type="PROSITE" id="PS00866">
    <property type="entry name" value="CPSASE_1"/>
    <property type="match status" value="1"/>
</dbReference>
<dbReference type="Pfam" id="PF02785">
    <property type="entry name" value="Biotin_carb_C"/>
    <property type="match status" value="1"/>
</dbReference>
<evidence type="ECO:0000256" key="6">
    <source>
        <dbReference type="PROSITE-ProRule" id="PRU00409"/>
    </source>
</evidence>
<dbReference type="InterPro" id="IPR011761">
    <property type="entry name" value="ATP-grasp"/>
</dbReference>
<dbReference type="AlphaFoldDB" id="A0A845LBD2"/>
<feature type="domain" description="Biotin carboxylation" evidence="8">
    <location>
        <begin position="1"/>
        <end position="445"/>
    </location>
</feature>
<dbReference type="InterPro" id="IPR005482">
    <property type="entry name" value="Biotin_COase_C"/>
</dbReference>
<dbReference type="InterPro" id="IPR016185">
    <property type="entry name" value="PreATP-grasp_dom_sf"/>
</dbReference>
<dbReference type="GO" id="GO:0004075">
    <property type="term" value="F:biotin carboxylase activity"/>
    <property type="evidence" value="ECO:0007669"/>
    <property type="project" value="UniProtKB-EC"/>
</dbReference>
<dbReference type="RefSeq" id="WP_161262662.1">
    <property type="nucleotide sequence ID" value="NZ_JAFBDC010000011.1"/>
</dbReference>
<dbReference type="InterPro" id="IPR050856">
    <property type="entry name" value="Biotin_carboxylase_complex"/>
</dbReference>
<evidence type="ECO:0000256" key="2">
    <source>
        <dbReference type="ARBA" id="ARBA00022598"/>
    </source>
</evidence>
<dbReference type="Gene3D" id="3.30.470.20">
    <property type="entry name" value="ATP-grasp fold, B domain"/>
    <property type="match status" value="1"/>
</dbReference>
<evidence type="ECO:0000256" key="3">
    <source>
        <dbReference type="ARBA" id="ARBA00022741"/>
    </source>
</evidence>
<sequence>MFKKLLVANRGEIALRVIKAAHGLGIKTAAIYSDADADSLHVKEAGEAFRLGPPPVAQSYLMEKKIIETALACGADAIHPGYGLLSENDTFAQQCVDAGLIFIGPSPALIRDMGNKVQARHIMANLGVPVAPGTVEPVTEFKVVRRIAESVGYPVIVKAAAGGGGIGMQIAKNETELAKAWDACANRAARYFGNGTVFIEKYFNACRHVEIQLLADQHGNTIHLGERECSIQRRNQKVLEEAPAPRLSQEVIERMGKAAVHAAKALGYVNAGTMEFLVDEGGRFYFLEMNTRLQVEHPVTEMVTGVDIVQEQIRIAAGEPLAWTQDAIGPNGHAIEFRLYAENPLSFAPSPGVITEFRFPDEPGVRVDTWVTTGSRITPYYDPLIAKVIVHGESRQDALERWKAMLPGIVIEGIQTNLPLLQELLVHEEFLAGRVTTRFLQERLGRKQ</sequence>
<dbReference type="EC" id="6.3.4.14" evidence="1"/>
<accession>A0A845LBD2</accession>
<evidence type="ECO:0000259" key="7">
    <source>
        <dbReference type="PROSITE" id="PS50975"/>
    </source>
</evidence>
<organism evidence="9 10">
    <name type="scientific">Heliomicrobium gestii</name>
    <name type="common">Heliobacterium gestii</name>
    <dbReference type="NCBI Taxonomy" id="2699"/>
    <lineage>
        <taxon>Bacteria</taxon>
        <taxon>Bacillati</taxon>
        <taxon>Bacillota</taxon>
        <taxon>Clostridia</taxon>
        <taxon>Eubacteriales</taxon>
        <taxon>Heliobacteriaceae</taxon>
        <taxon>Heliomicrobium</taxon>
    </lineage>
</organism>
<dbReference type="PANTHER" id="PTHR18866">
    <property type="entry name" value="CARBOXYLASE:PYRUVATE/ACETYL-COA/PROPIONYL-COA CARBOXYLASE"/>
    <property type="match status" value="1"/>
</dbReference>
<dbReference type="InterPro" id="IPR011054">
    <property type="entry name" value="Rudment_hybrid_motif"/>
</dbReference>
<dbReference type="InterPro" id="IPR011764">
    <property type="entry name" value="Biotin_carboxylation_dom"/>
</dbReference>
<proteinExistence type="predicted"/>
<gene>
    <name evidence="9" type="ORF">GTO89_13745</name>
</gene>
<feature type="domain" description="ATP-grasp" evidence="7">
    <location>
        <begin position="120"/>
        <end position="317"/>
    </location>
</feature>
<dbReference type="SMART" id="SM00878">
    <property type="entry name" value="Biotin_carb_C"/>
    <property type="match status" value="1"/>
</dbReference>
<dbReference type="FunFam" id="3.40.50.20:FF:000010">
    <property type="entry name" value="Propionyl-CoA carboxylase subunit alpha"/>
    <property type="match status" value="1"/>
</dbReference>
<keyword evidence="10" id="KW-1185">Reference proteome</keyword>
<keyword evidence="5" id="KW-0092">Biotin</keyword>
<dbReference type="InterPro" id="IPR005479">
    <property type="entry name" value="CPAse_ATP-bd"/>
</dbReference>
<reference evidence="9 10" key="1">
    <citation type="submission" date="2020-01" db="EMBL/GenBank/DDBJ databases">
        <title>Whole genome sequence of Heliobacterium gestii DSM 11169.</title>
        <authorList>
            <person name="Kyndt J.A."/>
            <person name="Meyer T.E."/>
        </authorList>
    </citation>
    <scope>NUCLEOTIDE SEQUENCE [LARGE SCALE GENOMIC DNA]</scope>
    <source>
        <strain evidence="9 10">DSM 11169</strain>
    </source>
</reference>
<dbReference type="SUPFAM" id="SSF51246">
    <property type="entry name" value="Rudiment single hybrid motif"/>
    <property type="match status" value="1"/>
</dbReference>
<dbReference type="SUPFAM" id="SSF52440">
    <property type="entry name" value="PreATP-grasp domain"/>
    <property type="match status" value="1"/>
</dbReference>
<comment type="caution">
    <text evidence="9">The sequence shown here is derived from an EMBL/GenBank/DDBJ whole genome shotgun (WGS) entry which is preliminary data.</text>
</comment>
<dbReference type="PROSITE" id="PS00867">
    <property type="entry name" value="CPSASE_2"/>
    <property type="match status" value="1"/>
</dbReference>
<dbReference type="EMBL" id="WXEX01000012">
    <property type="protein sequence ID" value="MZP44097.1"/>
    <property type="molecule type" value="Genomic_DNA"/>
</dbReference>
<dbReference type="Pfam" id="PF02786">
    <property type="entry name" value="CPSase_L_D2"/>
    <property type="match status" value="1"/>
</dbReference>
<keyword evidence="3 6" id="KW-0547">Nucleotide-binding</keyword>
<dbReference type="NCBIfam" id="NF006367">
    <property type="entry name" value="PRK08591.1"/>
    <property type="match status" value="1"/>
</dbReference>
<dbReference type="GO" id="GO:0005524">
    <property type="term" value="F:ATP binding"/>
    <property type="evidence" value="ECO:0007669"/>
    <property type="project" value="UniProtKB-UniRule"/>
</dbReference>
<dbReference type="OrthoDB" id="9807469at2"/>
<evidence type="ECO:0000259" key="8">
    <source>
        <dbReference type="PROSITE" id="PS50979"/>
    </source>
</evidence>
<evidence type="ECO:0000256" key="1">
    <source>
        <dbReference type="ARBA" id="ARBA00013263"/>
    </source>
</evidence>
<evidence type="ECO:0000313" key="10">
    <source>
        <dbReference type="Proteomes" id="UP000471031"/>
    </source>
</evidence>
<evidence type="ECO:0000256" key="4">
    <source>
        <dbReference type="ARBA" id="ARBA00022840"/>
    </source>
</evidence>
<dbReference type="PROSITE" id="PS50979">
    <property type="entry name" value="BC"/>
    <property type="match status" value="1"/>
</dbReference>
<evidence type="ECO:0000256" key="5">
    <source>
        <dbReference type="ARBA" id="ARBA00023267"/>
    </source>
</evidence>
<name>A0A845LBD2_HELGE</name>
<dbReference type="PROSITE" id="PS50975">
    <property type="entry name" value="ATP_GRASP"/>
    <property type="match status" value="1"/>
</dbReference>
<dbReference type="Pfam" id="PF00289">
    <property type="entry name" value="Biotin_carb_N"/>
    <property type="match status" value="1"/>
</dbReference>